<dbReference type="InterPro" id="IPR013783">
    <property type="entry name" value="Ig-like_fold"/>
</dbReference>
<gene>
    <name evidence="2" type="ORF">METZ01_LOCUS249997</name>
</gene>
<organism evidence="2">
    <name type="scientific">marine metagenome</name>
    <dbReference type="NCBI Taxonomy" id="408172"/>
    <lineage>
        <taxon>unclassified sequences</taxon>
        <taxon>metagenomes</taxon>
        <taxon>ecological metagenomes</taxon>
    </lineage>
</organism>
<dbReference type="InterPro" id="IPR036116">
    <property type="entry name" value="FN3_sf"/>
</dbReference>
<dbReference type="SUPFAM" id="SSF51126">
    <property type="entry name" value="Pectin lyase-like"/>
    <property type="match status" value="2"/>
</dbReference>
<accession>A0A382IDZ6</accession>
<dbReference type="Gene3D" id="2.60.40.10">
    <property type="entry name" value="Immunoglobulins"/>
    <property type="match status" value="1"/>
</dbReference>
<dbReference type="EMBL" id="UINC01066434">
    <property type="protein sequence ID" value="SVB97143.1"/>
    <property type="molecule type" value="Genomic_DNA"/>
</dbReference>
<protein>
    <recommendedName>
        <fullName evidence="3">Fibronectin type-III domain-containing protein</fullName>
    </recommendedName>
</protein>
<proteinExistence type="predicted"/>
<feature type="non-terminal residue" evidence="2">
    <location>
        <position position="1"/>
    </location>
</feature>
<reference evidence="2" key="1">
    <citation type="submission" date="2018-05" db="EMBL/GenBank/DDBJ databases">
        <authorList>
            <person name="Lanie J.A."/>
            <person name="Ng W.-L."/>
            <person name="Kazmierczak K.M."/>
            <person name="Andrzejewski T.M."/>
            <person name="Davidsen T.M."/>
            <person name="Wayne K.J."/>
            <person name="Tettelin H."/>
            <person name="Glass J.I."/>
            <person name="Rusch D."/>
            <person name="Podicherti R."/>
            <person name="Tsui H.-C.T."/>
            <person name="Winkler M.E."/>
        </authorList>
    </citation>
    <scope>NUCLEOTIDE SEQUENCE</scope>
</reference>
<name>A0A382IDZ6_9ZZZZ</name>
<evidence type="ECO:0000256" key="1">
    <source>
        <dbReference type="SAM" id="MobiDB-lite"/>
    </source>
</evidence>
<dbReference type="InterPro" id="IPR011050">
    <property type="entry name" value="Pectin_lyase_fold/virulence"/>
</dbReference>
<dbReference type="Gene3D" id="2.160.20.10">
    <property type="entry name" value="Single-stranded right-handed beta-helix, Pectin lyase-like"/>
    <property type="match status" value="2"/>
</dbReference>
<dbReference type="InterPro" id="IPR012334">
    <property type="entry name" value="Pectin_lyas_fold"/>
</dbReference>
<dbReference type="SUPFAM" id="SSF49265">
    <property type="entry name" value="Fibronectin type III"/>
    <property type="match status" value="1"/>
</dbReference>
<evidence type="ECO:0008006" key="3">
    <source>
        <dbReference type="Google" id="ProtNLM"/>
    </source>
</evidence>
<sequence>DVAVYIDAATIVFDNCEFTNITVDYSNASNNEAFGGAIRVGNPYGGGSSTGIAHLNRCEITHVTITTSSPANLYGAAIMVGGNSANDLTLTNTIIADNLAFYNNGDTSYPPSGGALKTRGGHVKIINSTIVNNELRTITNYSSEGSAISAEDWNSDGDSPHITMFNSIVHGNTTTTNFLSNGGVSYQLHQIQLNDWADGVETYFSYSIIAGDDDFGGEEILHLDPEIIDATYALHPRSPAIGAGAVESEDAEGNIIYAPTVDITGSLRPNPSDDDSYPGRDAVPDLGAMESELAVSPYPDSPTDLFAVENHQSVQLFWNPSNAGDVVKYKIYSSSDSITFTLSDSVSGRYNTEGSVGGLTNEEYYWFYVTSLDSNHYESSASFQVKAKPHYQGPVWYVDMNSASGSHEGSATDAFRDIQDGIDAADEGDTGMVLPGTYDRPDDQELE</sequence>
<feature type="region of interest" description="Disordered" evidence="1">
    <location>
        <begin position="425"/>
        <end position="447"/>
    </location>
</feature>
<feature type="non-terminal residue" evidence="2">
    <location>
        <position position="447"/>
    </location>
</feature>
<evidence type="ECO:0000313" key="2">
    <source>
        <dbReference type="EMBL" id="SVB97143.1"/>
    </source>
</evidence>
<dbReference type="AlphaFoldDB" id="A0A382IDZ6"/>